<dbReference type="Gene3D" id="6.10.30.10">
    <property type="match status" value="1"/>
</dbReference>
<evidence type="ECO:0000259" key="3">
    <source>
        <dbReference type="Pfam" id="PF01796"/>
    </source>
</evidence>
<evidence type="ECO:0000256" key="2">
    <source>
        <dbReference type="ARBA" id="ARBA00023002"/>
    </source>
</evidence>
<feature type="domain" description="ChsH2 C-terminal OB-fold" evidence="3">
    <location>
        <begin position="72"/>
        <end position="136"/>
    </location>
</feature>
<dbReference type="Pfam" id="PF12172">
    <property type="entry name" value="zf-ChsH2"/>
    <property type="match status" value="1"/>
</dbReference>
<dbReference type="InterPro" id="IPR002347">
    <property type="entry name" value="SDR_fam"/>
</dbReference>
<keyword evidence="6" id="KW-1185">Reference proteome</keyword>
<reference evidence="5 6" key="1">
    <citation type="submission" date="2018-12" db="EMBL/GenBank/DDBJ databases">
        <title>The genome sequences of strain 502.</title>
        <authorList>
            <person name="Gao J."/>
            <person name="Sun J."/>
        </authorList>
    </citation>
    <scope>NUCLEOTIDE SEQUENCE [LARGE SCALE GENOMIC DNA]</scope>
    <source>
        <strain evidence="5 6">502</strain>
    </source>
</reference>
<organism evidence="5 6">
    <name type="scientific">Variovorax beijingensis</name>
    <dbReference type="NCBI Taxonomy" id="2496117"/>
    <lineage>
        <taxon>Bacteria</taxon>
        <taxon>Pseudomonadati</taxon>
        <taxon>Pseudomonadota</taxon>
        <taxon>Betaproteobacteria</taxon>
        <taxon>Burkholderiales</taxon>
        <taxon>Comamonadaceae</taxon>
        <taxon>Variovorax</taxon>
    </lineage>
</organism>
<dbReference type="Proteomes" id="UP000271137">
    <property type="component" value="Unassembled WGS sequence"/>
</dbReference>
<accession>A0ABY0ADJ3</accession>
<feature type="domain" description="ChsH2 rubredoxin-like zinc ribbon" evidence="4">
    <location>
        <begin position="36"/>
        <end position="70"/>
    </location>
</feature>
<dbReference type="InterPro" id="IPR022002">
    <property type="entry name" value="ChsH2_Znr"/>
</dbReference>
<name>A0ABY0ADJ3_9BURK</name>
<dbReference type="RefSeq" id="WP_125964495.1">
    <property type="nucleotide sequence ID" value="NZ_RXFQ01000001.1"/>
</dbReference>
<dbReference type="PANTHER" id="PTHR43669">
    <property type="entry name" value="5-KETO-D-GLUCONATE 5-REDUCTASE"/>
    <property type="match status" value="1"/>
</dbReference>
<dbReference type="InterPro" id="IPR002878">
    <property type="entry name" value="ChsH2_C"/>
</dbReference>
<evidence type="ECO:0000313" key="6">
    <source>
        <dbReference type="Proteomes" id="UP000271137"/>
    </source>
</evidence>
<dbReference type="Pfam" id="PF00106">
    <property type="entry name" value="adh_short"/>
    <property type="match status" value="1"/>
</dbReference>
<evidence type="ECO:0000256" key="1">
    <source>
        <dbReference type="ARBA" id="ARBA00006484"/>
    </source>
</evidence>
<keyword evidence="2" id="KW-0560">Oxidoreductase</keyword>
<proteinExistence type="inferred from homology"/>
<dbReference type="InterPro" id="IPR036291">
    <property type="entry name" value="NAD(P)-bd_dom_sf"/>
</dbReference>
<dbReference type="EMBL" id="RXFQ01000001">
    <property type="protein sequence ID" value="RSZ44602.1"/>
    <property type="molecule type" value="Genomic_DNA"/>
</dbReference>
<dbReference type="Gene3D" id="3.40.50.720">
    <property type="entry name" value="NAD(P)-binding Rossmann-like Domain"/>
    <property type="match status" value="1"/>
</dbReference>
<dbReference type="SUPFAM" id="SSF51735">
    <property type="entry name" value="NAD(P)-binding Rossmann-fold domains"/>
    <property type="match status" value="1"/>
</dbReference>
<gene>
    <name evidence="5" type="ORF">EJO66_01135</name>
</gene>
<evidence type="ECO:0000259" key="4">
    <source>
        <dbReference type="Pfam" id="PF12172"/>
    </source>
</evidence>
<evidence type="ECO:0000313" key="5">
    <source>
        <dbReference type="EMBL" id="RSZ44602.1"/>
    </source>
</evidence>
<comment type="similarity">
    <text evidence="1">Belongs to the short-chain dehydrogenases/reductases (SDR) family.</text>
</comment>
<dbReference type="SUPFAM" id="SSF50249">
    <property type="entry name" value="Nucleic acid-binding proteins"/>
    <property type="match status" value="1"/>
</dbReference>
<sequence>MTMPLMRPPRKNPVLRTRQMNLPPGARGRVALGLTAAAAESRFELQTCEQCGTVQYPPREVCHKCLSASLRWRAQGGEGELLGSTTLHHSNDLFFRERLPWRLGLVHLDAGPTLMVHLHGEVGDAPQRVRVGARLDRAGQAVLIGFPIEGSPHMADDKMLREMTSDPKFRKVLVTDGKTEVGQAIVRALVKAGADIVWVGHAEPWKKMGEGLDDISALPQVTLVPLDLTNGRQVTELAGSIGGKVDIVINNAEVHRTFGIGARRGTDVAKAEMDINYFGLLRLAQELGPALKGRSADGATGATAWVNLLSIYALSNFPPHGTFSASKAAAHSLAQCLRAEMRPAGIRVINVFPGPIDDEWNQHTPPPKLAPTALANAIVKALRDGVEDVYPGDVAQEWLERWRDNPKVLERELAAGG</sequence>
<dbReference type="InterPro" id="IPR012340">
    <property type="entry name" value="NA-bd_OB-fold"/>
</dbReference>
<comment type="caution">
    <text evidence="5">The sequence shown here is derived from an EMBL/GenBank/DDBJ whole genome shotgun (WGS) entry which is preliminary data.</text>
</comment>
<dbReference type="PRINTS" id="PR00081">
    <property type="entry name" value="GDHRDH"/>
</dbReference>
<protein>
    <submittedName>
        <fullName evidence="5">SDR family NAD(P)-dependent oxidoreductase</fullName>
    </submittedName>
</protein>
<dbReference type="Pfam" id="PF01796">
    <property type="entry name" value="OB_ChsH2_C"/>
    <property type="match status" value="1"/>
</dbReference>
<dbReference type="PANTHER" id="PTHR43669:SF3">
    <property type="entry name" value="ALCOHOL DEHYDROGENASE, PUTATIVE (AFU_ORTHOLOGUE AFUA_3G03445)-RELATED"/>
    <property type="match status" value="1"/>
</dbReference>